<evidence type="ECO:0000256" key="10">
    <source>
        <dbReference type="ARBA" id="ARBA00022723"/>
    </source>
</evidence>
<dbReference type="EC" id="2.4.1.143" evidence="5"/>
<comment type="caution">
    <text evidence="25">The sequence shown here is derived from an EMBL/GenBank/DDBJ whole genome shotgun (WGS) entry which is preliminary data.</text>
</comment>
<dbReference type="GO" id="GO:0005795">
    <property type="term" value="C:Golgi stack"/>
    <property type="evidence" value="ECO:0007669"/>
    <property type="project" value="InterPro"/>
</dbReference>
<comment type="subcellular location">
    <subcellularLocation>
        <location evidence="2">Golgi apparatus membrane</location>
        <topology evidence="2">Single-pass type II membrane protein</topology>
    </subcellularLocation>
</comment>
<accession>A0A8J5M9K3</accession>
<evidence type="ECO:0000256" key="5">
    <source>
        <dbReference type="ARBA" id="ARBA00012613"/>
    </source>
</evidence>
<comment type="pathway">
    <text evidence="3">Protein modification; protein glycosylation.</text>
</comment>
<keyword evidence="9" id="KW-0812">Transmembrane</keyword>
<proteinExistence type="inferred from homology"/>
<dbReference type="GO" id="GO:0000139">
    <property type="term" value="C:Golgi membrane"/>
    <property type="evidence" value="ECO:0007669"/>
    <property type="project" value="UniProtKB-SubCell"/>
</dbReference>
<evidence type="ECO:0000256" key="17">
    <source>
        <dbReference type="ARBA" id="ARBA00023211"/>
    </source>
</evidence>
<dbReference type="InterPro" id="IPR007754">
    <property type="entry name" value="GlcNAc_II"/>
</dbReference>
<evidence type="ECO:0000256" key="8">
    <source>
        <dbReference type="ARBA" id="ARBA00022679"/>
    </source>
</evidence>
<dbReference type="EMBL" id="JACMSC010000001">
    <property type="protein sequence ID" value="KAG6537467.1"/>
    <property type="molecule type" value="Genomic_DNA"/>
</dbReference>
<evidence type="ECO:0000256" key="15">
    <source>
        <dbReference type="ARBA" id="ARBA00023157"/>
    </source>
</evidence>
<keyword evidence="14" id="KW-0472">Membrane</keyword>
<evidence type="ECO:0000256" key="6">
    <source>
        <dbReference type="ARBA" id="ARBA00014817"/>
    </source>
</evidence>
<gene>
    <name evidence="25" type="ORF">ZIOFF_002561</name>
</gene>
<keyword evidence="12" id="KW-1133">Transmembrane helix</keyword>
<evidence type="ECO:0000256" key="21">
    <source>
        <dbReference type="ARBA" id="ARBA00032915"/>
    </source>
</evidence>
<evidence type="ECO:0000256" key="20">
    <source>
        <dbReference type="ARBA" id="ARBA00032552"/>
    </source>
</evidence>
<evidence type="ECO:0000313" key="26">
    <source>
        <dbReference type="Proteomes" id="UP000734854"/>
    </source>
</evidence>
<keyword evidence="17 23" id="KW-0464">Manganese</keyword>
<reference evidence="25 26" key="1">
    <citation type="submission" date="2020-08" db="EMBL/GenBank/DDBJ databases">
        <title>Plant Genome Project.</title>
        <authorList>
            <person name="Zhang R.-G."/>
        </authorList>
    </citation>
    <scope>NUCLEOTIDE SEQUENCE [LARGE SCALE GENOMIC DNA]</scope>
    <source>
        <tissue evidence="25">Rhizome</tissue>
    </source>
</reference>
<evidence type="ECO:0000256" key="13">
    <source>
        <dbReference type="ARBA" id="ARBA00023034"/>
    </source>
</evidence>
<evidence type="ECO:0000256" key="23">
    <source>
        <dbReference type="PIRSR" id="PIRSR607754-2"/>
    </source>
</evidence>
<keyword evidence="7" id="KW-0328">Glycosyltransferase</keyword>
<dbReference type="PANTHER" id="PTHR12871">
    <property type="entry name" value="BETA-1,2-N-ACETYLGLUCOSAMINYLTRANSFERASE II"/>
    <property type="match status" value="1"/>
</dbReference>
<comment type="catalytic activity">
    <reaction evidence="22">
        <text>an N(4)-{beta-D-GlcNAc-(1-&gt;2)-alpha-D-Man-(1-&gt;3)-[alpha-D-Man-(1-&gt;6)]-beta-D-Man-(1-&gt;4)-beta-D-GlcNAc-(1-&gt;4)-beta-D-GlcNAc}-L-asparaginyl-[protein] + UDP-N-acetyl-alpha-D-glucosamine = N(4)-{beta-D-GlcNAc-(1-&gt;2)-alpha-D-Man-(1-&gt;3)-[beta-D-GlcNAc-(1-&gt;2)-alpha-D-Man-(1-&gt;6)]-beta-D-Man-(1-&gt;4)-beta-D-GlcNAc-(1-&gt;4)-beta-D-GlcNAc}-L-asparaginyl-[protein] + UDP + H(+)</text>
        <dbReference type="Rhea" id="RHEA:12941"/>
        <dbReference type="Rhea" id="RHEA-COMP:13526"/>
        <dbReference type="Rhea" id="RHEA-COMP:14369"/>
        <dbReference type="ChEBI" id="CHEBI:15378"/>
        <dbReference type="ChEBI" id="CHEBI:57705"/>
        <dbReference type="ChEBI" id="CHEBI:58223"/>
        <dbReference type="ChEBI" id="CHEBI:60615"/>
        <dbReference type="ChEBI" id="CHEBI:60651"/>
        <dbReference type="EC" id="2.4.1.143"/>
    </reaction>
</comment>
<evidence type="ECO:0000313" key="25">
    <source>
        <dbReference type="EMBL" id="KAG6537467.1"/>
    </source>
</evidence>
<keyword evidence="26" id="KW-1185">Reference proteome</keyword>
<dbReference type="PANTHER" id="PTHR12871:SF0">
    <property type="entry name" value="ALPHA-1,6-MANNOSYL-GLYCOPROTEIN 2-BETA-N-ACETYLGLUCOSAMINYLTRANSFERASE"/>
    <property type="match status" value="1"/>
</dbReference>
<organism evidence="25 26">
    <name type="scientific">Zingiber officinale</name>
    <name type="common">Ginger</name>
    <name type="synonym">Amomum zingiber</name>
    <dbReference type="NCBI Taxonomy" id="94328"/>
    <lineage>
        <taxon>Eukaryota</taxon>
        <taxon>Viridiplantae</taxon>
        <taxon>Streptophyta</taxon>
        <taxon>Embryophyta</taxon>
        <taxon>Tracheophyta</taxon>
        <taxon>Spermatophyta</taxon>
        <taxon>Magnoliopsida</taxon>
        <taxon>Liliopsida</taxon>
        <taxon>Zingiberales</taxon>
        <taxon>Zingiberaceae</taxon>
        <taxon>Zingiber</taxon>
    </lineage>
</organism>
<keyword evidence="11" id="KW-0735">Signal-anchor</keyword>
<evidence type="ECO:0000256" key="7">
    <source>
        <dbReference type="ARBA" id="ARBA00022676"/>
    </source>
</evidence>
<dbReference type="Gene3D" id="3.90.550.10">
    <property type="entry name" value="Spore Coat Polysaccharide Biosynthesis Protein SpsA, Chain A"/>
    <property type="match status" value="1"/>
</dbReference>
<evidence type="ECO:0000256" key="9">
    <source>
        <dbReference type="ARBA" id="ARBA00022692"/>
    </source>
</evidence>
<evidence type="ECO:0000256" key="24">
    <source>
        <dbReference type="PIRSR" id="PIRSR607754-3"/>
    </source>
</evidence>
<evidence type="ECO:0000256" key="14">
    <source>
        <dbReference type="ARBA" id="ARBA00023136"/>
    </source>
</evidence>
<evidence type="ECO:0000256" key="4">
    <source>
        <dbReference type="ARBA" id="ARBA00011011"/>
    </source>
</evidence>
<evidence type="ECO:0000256" key="1">
    <source>
        <dbReference type="ARBA" id="ARBA00001936"/>
    </source>
</evidence>
<evidence type="ECO:0000256" key="22">
    <source>
        <dbReference type="ARBA" id="ARBA00093257"/>
    </source>
</evidence>
<feature type="binding site" evidence="23">
    <location>
        <position position="189"/>
    </location>
    <ligand>
        <name>Mn(2+)</name>
        <dbReference type="ChEBI" id="CHEBI:29035"/>
    </ligand>
</feature>
<dbReference type="UniPathway" id="UPA00378"/>
<dbReference type="AlphaFoldDB" id="A0A8J5M9K3"/>
<dbReference type="GO" id="GO:0006487">
    <property type="term" value="P:protein N-linked glycosylation"/>
    <property type="evidence" value="ECO:0007669"/>
    <property type="project" value="TreeGrafter"/>
</dbReference>
<keyword evidence="15 24" id="KW-1015">Disulfide bond</keyword>
<evidence type="ECO:0000256" key="12">
    <source>
        <dbReference type="ARBA" id="ARBA00022989"/>
    </source>
</evidence>
<dbReference type="GO" id="GO:0046872">
    <property type="term" value="F:metal ion binding"/>
    <property type="evidence" value="ECO:0007669"/>
    <property type="project" value="UniProtKB-KW"/>
</dbReference>
<evidence type="ECO:0000256" key="18">
    <source>
        <dbReference type="ARBA" id="ARBA00029663"/>
    </source>
</evidence>
<dbReference type="Pfam" id="PF05060">
    <property type="entry name" value="MGAT2"/>
    <property type="match status" value="1"/>
</dbReference>
<evidence type="ECO:0000256" key="16">
    <source>
        <dbReference type="ARBA" id="ARBA00023180"/>
    </source>
</evidence>
<keyword evidence="13" id="KW-0333">Golgi apparatus</keyword>
<evidence type="ECO:0000256" key="11">
    <source>
        <dbReference type="ARBA" id="ARBA00022968"/>
    </source>
</evidence>
<comment type="cofactor">
    <cofactor evidence="1 23">
        <name>Mn(2+)</name>
        <dbReference type="ChEBI" id="CHEBI:29035"/>
    </cofactor>
</comment>
<feature type="disulfide bond" evidence="24">
    <location>
        <begin position="130"/>
        <end position="141"/>
    </location>
</feature>
<comment type="similarity">
    <text evidence="4">Belongs to the glycosyltransferase 16 (GT16) protein family.</text>
</comment>
<sequence>MLPLQTWKGLLFGKLTTLVRHLKSELRALSTSLDQRDKLAPRNLNLFPNLAKDHTKIIFYVHNLPLCLKLVVQSLAAEEGNGETLLIVNHGGYFPEMDSIVQGIRFCQIKQIFAPYSPPNSFPGISPGDCGDQDGLVVMKCNGTDDQYSNHRSPNIVSLKHQWWMLNTVWDVLDETKEFTSHILFIEEDHYICPNAYWNLHLINRIETLNMSLLLCCKPGSIRCEL</sequence>
<keyword evidence="16" id="KW-0325">Glycoprotein</keyword>
<dbReference type="GO" id="GO:0008455">
    <property type="term" value="F:alpha-1,6-mannosylglycoprotein 2-beta-N-acetylglucosaminyltransferase activity"/>
    <property type="evidence" value="ECO:0007669"/>
    <property type="project" value="UniProtKB-EC"/>
</dbReference>
<dbReference type="GO" id="GO:0009312">
    <property type="term" value="P:oligosaccharide biosynthetic process"/>
    <property type="evidence" value="ECO:0007669"/>
    <property type="project" value="InterPro"/>
</dbReference>
<keyword evidence="10 23" id="KW-0479">Metal-binding</keyword>
<evidence type="ECO:0000256" key="3">
    <source>
        <dbReference type="ARBA" id="ARBA00004922"/>
    </source>
</evidence>
<dbReference type="Proteomes" id="UP000734854">
    <property type="component" value="Unassembled WGS sequence"/>
</dbReference>
<keyword evidence="8" id="KW-0808">Transferase</keyword>
<evidence type="ECO:0000256" key="19">
    <source>
        <dbReference type="ARBA" id="ARBA00031203"/>
    </source>
</evidence>
<protein>
    <recommendedName>
        <fullName evidence="6">Alpha-1,6-mannosyl-glycoprotein 2-beta-N-acetylglucosaminyltransferase</fullName>
        <ecNumber evidence="5">2.4.1.143</ecNumber>
    </recommendedName>
    <alternativeName>
        <fullName evidence="21">Beta-1,2-N-acetylglucosaminyltransferase II</fullName>
    </alternativeName>
    <alternativeName>
        <fullName evidence="20">GlcNAc-T II</fullName>
    </alternativeName>
    <alternativeName>
        <fullName evidence="19">Mannoside acetylglucosaminyltransferase 2</fullName>
    </alternativeName>
    <alternativeName>
        <fullName evidence="18">N-glycosyl-oligosaccharide-glycoprotein N-acetylglucosaminyltransferase II</fullName>
    </alternativeName>
</protein>
<name>A0A8J5M9K3_ZINOF</name>
<dbReference type="InterPro" id="IPR029044">
    <property type="entry name" value="Nucleotide-diphossugar_trans"/>
</dbReference>
<evidence type="ECO:0000256" key="2">
    <source>
        <dbReference type="ARBA" id="ARBA00004323"/>
    </source>
</evidence>